<dbReference type="RefSeq" id="WP_126827133.1">
    <property type="nucleotide sequence ID" value="NZ_PIQG01000002.1"/>
</dbReference>
<evidence type="ECO:0000313" key="4">
    <source>
        <dbReference type="EMBL" id="RUO78577.1"/>
    </source>
</evidence>
<dbReference type="PANTHER" id="PTHR38690">
    <property type="entry name" value="PROTEASE-RELATED"/>
    <property type="match status" value="1"/>
</dbReference>
<keyword evidence="5" id="KW-1185">Reference proteome</keyword>
<keyword evidence="2" id="KW-1133">Transmembrane helix</keyword>
<feature type="transmembrane region" description="Helical" evidence="2">
    <location>
        <begin position="12"/>
        <end position="35"/>
    </location>
</feature>
<evidence type="ECO:0000313" key="5">
    <source>
        <dbReference type="Proteomes" id="UP000288279"/>
    </source>
</evidence>
<feature type="domain" description="YhdP central" evidence="3">
    <location>
        <begin position="11"/>
        <end position="1256"/>
    </location>
</feature>
<feature type="region of interest" description="Disordered" evidence="1">
    <location>
        <begin position="1267"/>
        <end position="1291"/>
    </location>
</feature>
<comment type="caution">
    <text evidence="4">The sequence shown here is derived from an EMBL/GenBank/DDBJ whole genome shotgun (WGS) entry which is preliminary data.</text>
</comment>
<protein>
    <submittedName>
        <fullName evidence="4">TIGR02099 family protein</fullName>
    </submittedName>
</protein>
<accession>A0A432ZKM2</accession>
<gene>
    <name evidence="4" type="ORF">CWI83_06025</name>
</gene>
<keyword evidence="2" id="KW-0472">Membrane</keyword>
<feature type="compositionally biased region" description="Basic and acidic residues" evidence="1">
    <location>
        <begin position="1267"/>
        <end position="1280"/>
    </location>
</feature>
<evidence type="ECO:0000259" key="3">
    <source>
        <dbReference type="Pfam" id="PF13116"/>
    </source>
</evidence>
<evidence type="ECO:0000256" key="1">
    <source>
        <dbReference type="SAM" id="MobiDB-lite"/>
    </source>
</evidence>
<keyword evidence="2" id="KW-0812">Transmembrane</keyword>
<dbReference type="OrthoDB" id="9762238at2"/>
<dbReference type="Proteomes" id="UP000288279">
    <property type="component" value="Unassembled WGS sequence"/>
</dbReference>
<proteinExistence type="predicted"/>
<dbReference type="NCBIfam" id="TIGR02099">
    <property type="entry name" value="YhdP family protein"/>
    <property type="match status" value="1"/>
</dbReference>
<reference evidence="4 5" key="1">
    <citation type="journal article" date="2011" name="Front. Microbiol.">
        <title>Genomic signatures of strain selection and enhancement in Bacillus atrophaeus var. globigii, a historical biowarfare simulant.</title>
        <authorList>
            <person name="Gibbons H.S."/>
            <person name="Broomall S.M."/>
            <person name="McNew L.A."/>
            <person name="Daligault H."/>
            <person name="Chapman C."/>
            <person name="Bruce D."/>
            <person name="Karavis M."/>
            <person name="Krepps M."/>
            <person name="McGregor P.A."/>
            <person name="Hong C."/>
            <person name="Park K.H."/>
            <person name="Akmal A."/>
            <person name="Feldman A."/>
            <person name="Lin J.S."/>
            <person name="Chang W.E."/>
            <person name="Higgs B.W."/>
            <person name="Demirev P."/>
            <person name="Lindquist J."/>
            <person name="Liem A."/>
            <person name="Fochler E."/>
            <person name="Read T.D."/>
            <person name="Tapia R."/>
            <person name="Johnson S."/>
            <person name="Bishop-Lilly K.A."/>
            <person name="Detter C."/>
            <person name="Han C."/>
            <person name="Sozhamannan S."/>
            <person name="Rosenzweig C.N."/>
            <person name="Skowronski E.W."/>
        </authorList>
    </citation>
    <scope>NUCLEOTIDE SEQUENCE [LARGE SCALE GENOMIC DNA]</scope>
    <source>
        <strain evidence="4 5">PIT1</strain>
    </source>
</reference>
<organism evidence="4 5">
    <name type="scientific">Pseudidiomarina taiwanensis</name>
    <dbReference type="NCBI Taxonomy" id="337250"/>
    <lineage>
        <taxon>Bacteria</taxon>
        <taxon>Pseudomonadati</taxon>
        <taxon>Pseudomonadota</taxon>
        <taxon>Gammaproteobacteria</taxon>
        <taxon>Alteromonadales</taxon>
        <taxon>Idiomarinaceae</taxon>
        <taxon>Pseudidiomarina</taxon>
    </lineage>
</organism>
<dbReference type="Pfam" id="PF13116">
    <property type="entry name" value="YhdP"/>
    <property type="match status" value="1"/>
</dbReference>
<evidence type="ECO:0000256" key="2">
    <source>
        <dbReference type="SAM" id="Phobius"/>
    </source>
</evidence>
<dbReference type="InterPro" id="IPR011836">
    <property type="entry name" value="YhdP"/>
</dbReference>
<dbReference type="EMBL" id="PIQG01000002">
    <property type="protein sequence ID" value="RUO78577.1"/>
    <property type="molecule type" value="Genomic_DNA"/>
</dbReference>
<sequence>MLRRSARWLYHSLVYAVAISLVLFALLVTVLRYLLPQLPDVTKQVEQMLANRYQVTATIGQLSADWNSTGPQLILHQVSLNPQAAQSSVFSVPEARVHFNFWQSVRQLSLQFEQVIFAGARFEYDLRDKALQTDVSLIDLIPRFFLNQLDQVVISDSVVEVTNLLGQQRQIQVDRLSWINEGTKHQGIGQLRIADVTDSALEIRIDIRGNDPQQLNGQVYIDAESLVVTPWLQRQFQETEFVAAEFDFTLWLNFTDSSFNDGVLQLGRNRLLWQSAAQTHQLSLDQGQFKLRPIGEGWLVNNAPLTVDIDGTPVVLPSFSLAQQAGDYHFSIAELELQPWLPLLSIAGEQGAQWAENLRAQQVQGQLQARLHKPLGEPLQWWLQAQRLAWREAARVPALRAIDATLAGQGDGFGWRLQGRDVALSGEFLNASQPWQLSQLDVSGQVKLNPTWQVQIDPSSKLQLGGLPLELAGAIRPTETDVELALRVTSGPLAEPVSVLRAHLPEVMGANLYDYLNTSIIAAEVADVAMIWRGSLNDFPYLQNNGVFHARTRLRELEFKFQPDWWPLTQASTLVDFHNERMHIRAENAQLGGVNLVQVDTLIPNLVASEPFLDIRADISGPAEQLQPIFANSPLQASVGKSLTELQLKGPITGDLHLVIPLNQGEVVASGGVDLDGNTLYIQSLQQSFSHLNGRLAYRNDQISAEQLQLRWQQQPTRVDLFGEAEANSYRVNAQFFGDWFLNEPQLLQGNFNWQAQFDLVLPDDGGYSFNWRQDSNLEQLALALPKPLAKPAGEARPWQLLVSGGPDSILINSQLGTDSLLELQLDGSGQTLQQGYARIGDSGMAVPSLSANREAKFLLEFNQQALHLDAWLNAFEQVDSVWQSRAQADTDLSFLQPDLVLVNSAELWLGDFRFREATLYSWPQQQQQADSWRLRLAAKEARLEGEYQLATSDTPAQLNLNADFIELRSVVAEVAEVIEEDSTIVADPPTRIDFSRWPQVNLNCARCTYEDYNLGAVELSWQPTSSGYSLPKIIMAHSGHRMAAELEWNRQGNQLTEVRGEFSSTDVGRFLESYAITSMVQDSSAELQFDLSWQGQPQDYNHPTVNGEVQWRLAQGYLNEISDGGARLFSLLSLDGIFRKLRFDFRDVFANGLFFDAFSGTFVLDNGVVRTDNTFMDGAAGDMEVVGMANLVSQEIDYRLYFAPKVTSSLPVILAWMVNPPSGLAALLIDQVLQDAQVISRIEYRITGTMDEPIVEEIARDSREVELPALEVKDGEPNRASDGPATNQQP</sequence>
<name>A0A432ZKM2_9GAMM</name>
<dbReference type="InterPro" id="IPR025263">
    <property type="entry name" value="YhdP_central"/>
</dbReference>
<dbReference type="PANTHER" id="PTHR38690:SF1">
    <property type="entry name" value="PROTEASE"/>
    <property type="match status" value="1"/>
</dbReference>